<name>A0A157MGN8_9BORD</name>
<feature type="compositionally biased region" description="Polar residues" evidence="1">
    <location>
        <begin position="24"/>
        <end position="48"/>
    </location>
</feature>
<dbReference type="Proteomes" id="UP000077037">
    <property type="component" value="Unassembled WGS sequence"/>
</dbReference>
<sequence length="148" mass="15761">MHKRIQGLMIPLLMAAALGTAHAQQMQTRGENSGGSATQQTAPVTSASGKPVRSPIVVDGKGWMAASADERRAFLIGMANMIVAESAYAKRHNQAAPGAGAQITKTLENMNLWQASERITAWYGANPDKMGAPVMGVVWRDLVEQSSK</sequence>
<feature type="chain" id="PRO_5007614305" description="Lipoprotein" evidence="2">
    <location>
        <begin position="24"/>
        <end position="148"/>
    </location>
</feature>
<evidence type="ECO:0000313" key="3">
    <source>
        <dbReference type="EMBL" id="SAI07719.1"/>
    </source>
</evidence>
<gene>
    <name evidence="3" type="ORF">SAMEA1982600_01229</name>
</gene>
<proteinExistence type="predicted"/>
<feature type="region of interest" description="Disordered" evidence="1">
    <location>
        <begin position="24"/>
        <end position="51"/>
    </location>
</feature>
<accession>A0A157MGN8</accession>
<evidence type="ECO:0008006" key="5">
    <source>
        <dbReference type="Google" id="ProtNLM"/>
    </source>
</evidence>
<evidence type="ECO:0000313" key="4">
    <source>
        <dbReference type="Proteomes" id="UP000077037"/>
    </source>
</evidence>
<reference evidence="3 4" key="1">
    <citation type="submission" date="2016-03" db="EMBL/GenBank/DDBJ databases">
        <authorList>
            <consortium name="Pathogen Informatics"/>
        </authorList>
    </citation>
    <scope>NUCLEOTIDE SEQUENCE [LARGE SCALE GENOMIC DNA]</scope>
    <source>
        <strain evidence="3 4">NCTC13364</strain>
    </source>
</reference>
<evidence type="ECO:0000256" key="2">
    <source>
        <dbReference type="SAM" id="SignalP"/>
    </source>
</evidence>
<organism evidence="3 4">
    <name type="scientific">Bordetella ansorpii</name>
    <dbReference type="NCBI Taxonomy" id="288768"/>
    <lineage>
        <taxon>Bacteria</taxon>
        <taxon>Pseudomonadati</taxon>
        <taxon>Pseudomonadota</taxon>
        <taxon>Betaproteobacteria</taxon>
        <taxon>Burkholderiales</taxon>
        <taxon>Alcaligenaceae</taxon>
        <taxon>Bordetella</taxon>
    </lineage>
</organism>
<feature type="signal peptide" evidence="2">
    <location>
        <begin position="1"/>
        <end position="23"/>
    </location>
</feature>
<evidence type="ECO:0000256" key="1">
    <source>
        <dbReference type="SAM" id="MobiDB-lite"/>
    </source>
</evidence>
<dbReference type="RefSeq" id="WP_173678810.1">
    <property type="nucleotide sequence ID" value="NZ_FKBS01000012.1"/>
</dbReference>
<dbReference type="EMBL" id="FKBS01000012">
    <property type="protein sequence ID" value="SAI07719.1"/>
    <property type="molecule type" value="Genomic_DNA"/>
</dbReference>
<keyword evidence="2" id="KW-0732">Signal</keyword>
<dbReference type="AlphaFoldDB" id="A0A157MGN8"/>
<protein>
    <recommendedName>
        <fullName evidence="5">Lipoprotein</fullName>
    </recommendedName>
</protein>